<sequence>MVCLPNACVQVTCAIAPVNTADAFGIFTKAGNFLLRAVGLTRTIVRRQLEAVSACAAETRPVGRRQRCNQAQLIASGLRDQGHIFAGQLVATHYASKCPIGPVQVVIGQRQTENVRNGIGILEHDASEIAFQIC</sequence>
<proteinExistence type="predicted"/>
<dbReference type="AlphaFoldDB" id="A0A0V0XZ45"/>
<accession>A0A0V0XZ45</accession>
<name>A0A0V0XZ45_TRIPS</name>
<gene>
    <name evidence="1" type="ORF">T4E_11625</name>
</gene>
<dbReference type="EMBL" id="JYDU01000090">
    <property type="protein sequence ID" value="KRX93390.1"/>
    <property type="molecule type" value="Genomic_DNA"/>
</dbReference>
<protein>
    <submittedName>
        <fullName evidence="1">Uncharacterized protein</fullName>
    </submittedName>
</protein>
<dbReference type="Proteomes" id="UP000054815">
    <property type="component" value="Unassembled WGS sequence"/>
</dbReference>
<comment type="caution">
    <text evidence="1">The sequence shown here is derived from an EMBL/GenBank/DDBJ whole genome shotgun (WGS) entry which is preliminary data.</text>
</comment>
<organism evidence="1 2">
    <name type="scientific">Trichinella pseudospiralis</name>
    <name type="common">Parasitic roundworm</name>
    <dbReference type="NCBI Taxonomy" id="6337"/>
    <lineage>
        <taxon>Eukaryota</taxon>
        <taxon>Metazoa</taxon>
        <taxon>Ecdysozoa</taxon>
        <taxon>Nematoda</taxon>
        <taxon>Enoplea</taxon>
        <taxon>Dorylaimia</taxon>
        <taxon>Trichinellida</taxon>
        <taxon>Trichinellidae</taxon>
        <taxon>Trichinella</taxon>
    </lineage>
</organism>
<evidence type="ECO:0000313" key="2">
    <source>
        <dbReference type="Proteomes" id="UP000054815"/>
    </source>
</evidence>
<evidence type="ECO:0000313" key="1">
    <source>
        <dbReference type="EMBL" id="KRX93390.1"/>
    </source>
</evidence>
<reference evidence="1 2" key="1">
    <citation type="submission" date="2015-01" db="EMBL/GenBank/DDBJ databases">
        <title>Evolution of Trichinella species and genotypes.</title>
        <authorList>
            <person name="Korhonen P.K."/>
            <person name="Edoardo P."/>
            <person name="Giuseppe L.R."/>
            <person name="Gasser R.B."/>
        </authorList>
    </citation>
    <scope>NUCLEOTIDE SEQUENCE [LARGE SCALE GENOMIC DNA]</scope>
    <source>
        <strain evidence="1">ISS141</strain>
    </source>
</reference>